<dbReference type="InterPro" id="IPR027417">
    <property type="entry name" value="P-loop_NTPase"/>
</dbReference>
<evidence type="ECO:0000256" key="9">
    <source>
        <dbReference type="ARBA" id="ARBA00023136"/>
    </source>
</evidence>
<dbReference type="AlphaFoldDB" id="A0A559IC47"/>
<comment type="similarity">
    <text evidence="2">Belongs to the ABC transporter superfamily.</text>
</comment>
<dbReference type="Gene3D" id="3.40.50.300">
    <property type="entry name" value="P-loop containing nucleotide triphosphate hydrolases"/>
    <property type="match status" value="2"/>
</dbReference>
<dbReference type="EMBL" id="VNJK01000008">
    <property type="protein sequence ID" value="TVX85239.1"/>
    <property type="molecule type" value="Genomic_DNA"/>
</dbReference>
<dbReference type="SMART" id="SM00382">
    <property type="entry name" value="AAA"/>
    <property type="match status" value="2"/>
</dbReference>
<comment type="subcellular location">
    <subcellularLocation>
        <location evidence="1">Cell membrane</location>
        <topology evidence="1">Peripheral membrane protein</topology>
    </subcellularLocation>
</comment>
<evidence type="ECO:0000256" key="1">
    <source>
        <dbReference type="ARBA" id="ARBA00004202"/>
    </source>
</evidence>
<evidence type="ECO:0000256" key="8">
    <source>
        <dbReference type="ARBA" id="ARBA00022967"/>
    </source>
</evidence>
<dbReference type="FunFam" id="3.40.50.300:FF:001422">
    <property type="entry name" value="Cobalt ABC transporter ATP-binding protein"/>
    <property type="match status" value="1"/>
</dbReference>
<dbReference type="InterPro" id="IPR003439">
    <property type="entry name" value="ABC_transporter-like_ATP-bd"/>
</dbReference>
<protein>
    <submittedName>
        <fullName evidence="12">ABC transporter ATP-binding protein</fullName>
    </submittedName>
</protein>
<comment type="caution">
    <text evidence="12">The sequence shown here is derived from an EMBL/GenBank/DDBJ whole genome shotgun (WGS) entry which is preliminary data.</text>
</comment>
<evidence type="ECO:0000256" key="7">
    <source>
        <dbReference type="ARBA" id="ARBA00022840"/>
    </source>
</evidence>
<dbReference type="PROSITE" id="PS00211">
    <property type="entry name" value="ABC_TRANSPORTER_1"/>
    <property type="match status" value="2"/>
</dbReference>
<evidence type="ECO:0000259" key="11">
    <source>
        <dbReference type="PROSITE" id="PS50893"/>
    </source>
</evidence>
<dbReference type="GO" id="GO:0016887">
    <property type="term" value="F:ATP hydrolysis activity"/>
    <property type="evidence" value="ECO:0007669"/>
    <property type="project" value="InterPro"/>
</dbReference>
<dbReference type="InterPro" id="IPR050095">
    <property type="entry name" value="ECF_ABC_transporter_ATP-bd"/>
</dbReference>
<gene>
    <name evidence="12" type="ORF">FPZ44_25285</name>
</gene>
<dbReference type="RefSeq" id="WP_144995278.1">
    <property type="nucleotide sequence ID" value="NZ_VNJK01000008.1"/>
</dbReference>
<dbReference type="SUPFAM" id="SSF52540">
    <property type="entry name" value="P-loop containing nucleoside triphosphate hydrolases"/>
    <property type="match status" value="2"/>
</dbReference>
<evidence type="ECO:0000256" key="3">
    <source>
        <dbReference type="ARBA" id="ARBA00022448"/>
    </source>
</evidence>
<keyword evidence="8" id="KW-1278">Translocase</keyword>
<dbReference type="Pfam" id="PF12558">
    <property type="entry name" value="DUF3744"/>
    <property type="match status" value="1"/>
</dbReference>
<keyword evidence="13" id="KW-1185">Reference proteome</keyword>
<keyword evidence="9" id="KW-0472">Membrane</keyword>
<feature type="domain" description="ABC transporter" evidence="11">
    <location>
        <begin position="303"/>
        <end position="536"/>
    </location>
</feature>
<proteinExistence type="inferred from homology"/>
<evidence type="ECO:0000256" key="10">
    <source>
        <dbReference type="ARBA" id="ARBA00025157"/>
    </source>
</evidence>
<evidence type="ECO:0000256" key="5">
    <source>
        <dbReference type="ARBA" id="ARBA00022737"/>
    </source>
</evidence>
<dbReference type="GO" id="GO:0005524">
    <property type="term" value="F:ATP binding"/>
    <property type="evidence" value="ECO:0007669"/>
    <property type="project" value="UniProtKB-KW"/>
</dbReference>
<feature type="domain" description="ABC transporter" evidence="11">
    <location>
        <begin position="6"/>
        <end position="247"/>
    </location>
</feature>
<dbReference type="GO" id="GO:0015087">
    <property type="term" value="F:cobalt ion transmembrane transporter activity"/>
    <property type="evidence" value="ECO:0007669"/>
    <property type="project" value="UniProtKB-ARBA"/>
</dbReference>
<evidence type="ECO:0000313" key="12">
    <source>
        <dbReference type="EMBL" id="TVX85239.1"/>
    </source>
</evidence>
<evidence type="ECO:0000256" key="4">
    <source>
        <dbReference type="ARBA" id="ARBA00022475"/>
    </source>
</evidence>
<dbReference type="InterPro" id="IPR015856">
    <property type="entry name" value="ABC_transpr_CbiO/EcfA_su"/>
</dbReference>
<evidence type="ECO:0000256" key="2">
    <source>
        <dbReference type="ARBA" id="ARBA00005417"/>
    </source>
</evidence>
<keyword evidence="5" id="KW-0677">Repeat</keyword>
<organism evidence="12 13">
    <name type="scientific">Paenibacillus agilis</name>
    <dbReference type="NCBI Taxonomy" id="3020863"/>
    <lineage>
        <taxon>Bacteria</taxon>
        <taxon>Bacillati</taxon>
        <taxon>Bacillota</taxon>
        <taxon>Bacilli</taxon>
        <taxon>Bacillales</taxon>
        <taxon>Paenibacillaceae</taxon>
        <taxon>Paenibacillus</taxon>
    </lineage>
</organism>
<sequence length="573" mass="63074">MAESILSFNQFSFQYSSLAEPTLHDICLDIYPGEKILIAGPSGSGKSTLAHCINGLIPFAHKGKISGDYTLKGCCPAEQSIFEISRSVGTILQDQDSQFIGLTVDEDVAFAFENDCVAPEEMKPRVARALSMVDMQEHMNQSPHELSGGQKQRVSLAGVMSMEVDILLFDEPLANLDPASGKHAMKLIDDIHRDSGKTVIIIEHRIEDVLEQPIDRIVVMAEGRIVAVGTPDEILSSNVMQENGLREPLYISALKYAGCGLTPDAQPSSLEKLSDNEQVRRALGEWIEVSDNSPHEHEPVPLAELQDVRFAYGEGTEVIKGVSLKIGAGERIALLGNNGAGKTTLSQLLTGMVTPTSGDILLNGESIRQWSIRRLGEQIGYVMQNPNHMITQTMIRDEVGLALRIQGVPQAEITAKVEEVLRICGLYSYRDWPVSALSYGQKKRVTIASIMVTEPKLIIVDEPTAGQDFKHYTQFMDFLSRLAERGVSLLFITHDMHLALEYTERAAVLCNGEIIASGSTASVLTDTEIMKRANLKETSLSMLSRSTAVATPEALVRHFIQYEKRKKQVSEHE</sequence>
<evidence type="ECO:0000256" key="6">
    <source>
        <dbReference type="ARBA" id="ARBA00022741"/>
    </source>
</evidence>
<name>A0A559IC47_9BACL</name>
<dbReference type="GO" id="GO:0042626">
    <property type="term" value="F:ATPase-coupled transmembrane transporter activity"/>
    <property type="evidence" value="ECO:0007669"/>
    <property type="project" value="TreeGrafter"/>
</dbReference>
<dbReference type="OrthoDB" id="501320at2"/>
<dbReference type="Proteomes" id="UP000318102">
    <property type="component" value="Unassembled WGS sequence"/>
</dbReference>
<dbReference type="Pfam" id="PF00005">
    <property type="entry name" value="ABC_tran"/>
    <property type="match status" value="2"/>
</dbReference>
<dbReference type="GO" id="GO:0043190">
    <property type="term" value="C:ATP-binding cassette (ABC) transporter complex"/>
    <property type="evidence" value="ECO:0007669"/>
    <property type="project" value="TreeGrafter"/>
</dbReference>
<dbReference type="InterPro" id="IPR003593">
    <property type="entry name" value="AAA+_ATPase"/>
</dbReference>
<dbReference type="NCBIfam" id="NF010167">
    <property type="entry name" value="PRK13648.1"/>
    <property type="match status" value="2"/>
</dbReference>
<keyword evidence="6" id="KW-0547">Nucleotide-binding</keyword>
<accession>A0A559IC47</accession>
<keyword evidence="3" id="KW-0813">Transport</keyword>
<dbReference type="PANTHER" id="PTHR43553:SF26">
    <property type="entry name" value="ABC TRANSPORTER ATP-BINDING PROTEIN BC_2655-RELATED"/>
    <property type="match status" value="1"/>
</dbReference>
<dbReference type="PROSITE" id="PS50893">
    <property type="entry name" value="ABC_TRANSPORTER_2"/>
    <property type="match status" value="2"/>
</dbReference>
<dbReference type="FunFam" id="3.40.50.300:FF:000224">
    <property type="entry name" value="Energy-coupling factor transporter ATP-binding protein EcfA"/>
    <property type="match status" value="1"/>
</dbReference>
<keyword evidence="4" id="KW-1003">Cell membrane</keyword>
<dbReference type="CDD" id="cd03225">
    <property type="entry name" value="ABC_cobalt_CbiO_domain1"/>
    <property type="match status" value="2"/>
</dbReference>
<dbReference type="PANTHER" id="PTHR43553">
    <property type="entry name" value="HEAVY METAL TRANSPORTER"/>
    <property type="match status" value="1"/>
</dbReference>
<comment type="function">
    <text evidence="10">Probably part of an ABC transporter complex. Responsible for energy coupling to the transport system.</text>
</comment>
<reference evidence="12 13" key="1">
    <citation type="submission" date="2019-07" db="EMBL/GenBank/DDBJ databases">
        <authorList>
            <person name="Kim J."/>
        </authorList>
    </citation>
    <scope>NUCLEOTIDE SEQUENCE [LARGE SCALE GENOMIC DNA]</scope>
    <source>
        <strain evidence="12 13">N4</strain>
    </source>
</reference>
<dbReference type="InterPro" id="IPR022216">
    <property type="entry name" value="ABC_Co_transporter"/>
</dbReference>
<keyword evidence="7 12" id="KW-0067">ATP-binding</keyword>
<dbReference type="InterPro" id="IPR017871">
    <property type="entry name" value="ABC_transporter-like_CS"/>
</dbReference>
<evidence type="ECO:0000313" key="13">
    <source>
        <dbReference type="Proteomes" id="UP000318102"/>
    </source>
</evidence>